<dbReference type="InterPro" id="IPR011049">
    <property type="entry name" value="Serralysin-like_metalloprot_C"/>
</dbReference>
<evidence type="ECO:0000259" key="2">
    <source>
        <dbReference type="Pfam" id="PF13946"/>
    </source>
</evidence>
<name>A0ABY4AJL4_9BURK</name>
<evidence type="ECO:0000313" key="4">
    <source>
        <dbReference type="Proteomes" id="UP000831607"/>
    </source>
</evidence>
<proteinExistence type="predicted"/>
<dbReference type="PANTHER" id="PTHR44103:SF1">
    <property type="entry name" value="PROPROTEIN CONVERTASE P"/>
    <property type="match status" value="1"/>
</dbReference>
<keyword evidence="1" id="KW-0732">Signal</keyword>
<dbReference type="SUPFAM" id="SSF69318">
    <property type="entry name" value="Integrin alpha N-terminal domain"/>
    <property type="match status" value="1"/>
</dbReference>
<gene>
    <name evidence="3" type="ORF">DHf2319_00585</name>
</gene>
<reference evidence="3 4" key="1">
    <citation type="submission" date="2020-11" db="EMBL/GenBank/DDBJ databases">
        <title>Algicoccus daihaiensis sp.nov., isolated from Daihai Lake in Inner Mongolia.</title>
        <authorList>
            <person name="Kai J."/>
        </authorList>
    </citation>
    <scope>NUCLEOTIDE SEQUENCE [LARGE SCALE GENOMIC DNA]</scope>
    <source>
        <strain evidence="4">f23</strain>
    </source>
</reference>
<dbReference type="Pfam" id="PF00353">
    <property type="entry name" value="HemolysinCabind"/>
    <property type="match status" value="1"/>
</dbReference>
<evidence type="ECO:0000256" key="1">
    <source>
        <dbReference type="ARBA" id="ARBA00022729"/>
    </source>
</evidence>
<dbReference type="InterPro" id="IPR018511">
    <property type="entry name" value="Hemolysin-typ_Ca-bd_CS"/>
</dbReference>
<dbReference type="InterPro" id="IPR025282">
    <property type="entry name" value="DUF4214"/>
</dbReference>
<keyword evidence="4" id="KW-1185">Reference proteome</keyword>
<accession>A0ABY4AJL4</accession>
<dbReference type="SUPFAM" id="SSF51120">
    <property type="entry name" value="beta-Roll"/>
    <property type="match status" value="1"/>
</dbReference>
<sequence>MGFQVGPLSFAGTFSYAAGSDFTYAVRYNYPVDLNNDGVDELIFAGFETQPNTPSQYSDTKVTIFGWENGRFQNLTDKWLPDNHVQGVGDIAAGDFNNDGLIDLYLSGYADMDHQVQAYQLLNTGTSLVKASLGLTEWEHGAAAGDLDNDGFDDVVVFGYLYPVPLLRGGPQGLERGFASAQWPHTEGYATNGSGGAVGDFYGDGTMSVVVSDNGTITDADTTLSRVHINAGGAAVGFSAVTQLPMPTLGTKSHDVRAKAFDFNDDGLLDVLVFSRETWDGSQWPVNSRLQFLENQGNGRFVDVTEQRLVGYPIQSNASYHPVFADFNRDGLTDIFISESSFDATHNSTAILLQTQDGQFIDTGRSDLSRLIEADGGMAGIVRGPDQSYYLVTEYQSRGGQATVYTAKLSFPEREERDTPEKLKGTRGADHIWGFGGADTISGSPGNDTIDGGAGVDLLTYNSNRSGFDVAINLVNATTILRHDGIFGVDTLINIELLAFTDVHVTLDVTGTAAQAYRLYEATFNRAPDKEGMGYWIWRMDNQASLLEVANEFVQSTEFETRYGADLSNTEFSTQLYQNVLDRFPDPDGLAYWVKALESGQSRAAVLAYFSESPENQTNTANLISTGIEFTPFMG</sequence>
<organism evidence="3 4">
    <name type="scientific">Orrella daihaiensis</name>
    <dbReference type="NCBI Taxonomy" id="2782176"/>
    <lineage>
        <taxon>Bacteria</taxon>
        <taxon>Pseudomonadati</taxon>
        <taxon>Pseudomonadota</taxon>
        <taxon>Betaproteobacteria</taxon>
        <taxon>Burkholderiales</taxon>
        <taxon>Alcaligenaceae</taxon>
        <taxon>Orrella</taxon>
    </lineage>
</organism>
<dbReference type="Pfam" id="PF13517">
    <property type="entry name" value="FG-GAP_3"/>
    <property type="match status" value="2"/>
</dbReference>
<dbReference type="InterPro" id="IPR038255">
    <property type="entry name" value="PBS_linker_sf"/>
</dbReference>
<feature type="domain" description="DUF4214" evidence="2">
    <location>
        <begin position="550"/>
        <end position="619"/>
    </location>
</feature>
<evidence type="ECO:0000313" key="3">
    <source>
        <dbReference type="EMBL" id="UOD50475.1"/>
    </source>
</evidence>
<dbReference type="InterPro" id="IPR013517">
    <property type="entry name" value="FG-GAP"/>
</dbReference>
<dbReference type="InterPro" id="IPR001343">
    <property type="entry name" value="Hemolysn_Ca-bd"/>
</dbReference>
<dbReference type="PROSITE" id="PS00330">
    <property type="entry name" value="HEMOLYSIN_CALCIUM"/>
    <property type="match status" value="1"/>
</dbReference>
<dbReference type="EMBL" id="CP063982">
    <property type="protein sequence ID" value="UOD50475.1"/>
    <property type="molecule type" value="Genomic_DNA"/>
</dbReference>
<protein>
    <submittedName>
        <fullName evidence="3">VCBS repeat-containing protein</fullName>
    </submittedName>
</protein>
<dbReference type="PANTHER" id="PTHR44103">
    <property type="entry name" value="PROPROTEIN CONVERTASE P"/>
    <property type="match status" value="1"/>
</dbReference>
<dbReference type="InterPro" id="IPR028994">
    <property type="entry name" value="Integrin_alpha_N"/>
</dbReference>
<dbReference type="RefSeq" id="WP_243478882.1">
    <property type="nucleotide sequence ID" value="NZ_CP063982.1"/>
</dbReference>
<dbReference type="Pfam" id="PF13946">
    <property type="entry name" value="DUF4214"/>
    <property type="match status" value="1"/>
</dbReference>
<dbReference type="Gene3D" id="1.10.3130.20">
    <property type="entry name" value="Phycobilisome linker domain"/>
    <property type="match status" value="1"/>
</dbReference>
<dbReference type="Proteomes" id="UP000831607">
    <property type="component" value="Chromosome"/>
</dbReference>
<dbReference type="Gene3D" id="2.130.10.130">
    <property type="entry name" value="Integrin alpha, N-terminal"/>
    <property type="match status" value="2"/>
</dbReference>
<dbReference type="Gene3D" id="2.150.10.10">
    <property type="entry name" value="Serralysin-like metalloprotease, C-terminal"/>
    <property type="match status" value="1"/>
</dbReference>